<evidence type="ECO:0000259" key="6">
    <source>
        <dbReference type="PROSITE" id="PS50072"/>
    </source>
</evidence>
<comment type="caution">
    <text evidence="7">The sequence shown here is derived from an EMBL/GenBank/DDBJ whole genome shotgun (WGS) entry which is preliminary data.</text>
</comment>
<dbReference type="EMBL" id="LVJS01000049">
    <property type="protein sequence ID" value="KZC23226.1"/>
    <property type="molecule type" value="Genomic_DNA"/>
</dbReference>
<dbReference type="InterPro" id="IPR029000">
    <property type="entry name" value="Cyclophilin-like_dom_sf"/>
</dbReference>
<evidence type="ECO:0000256" key="3">
    <source>
        <dbReference type="ARBA" id="ARBA00023235"/>
    </source>
</evidence>
<feature type="region of interest" description="Disordered" evidence="4">
    <location>
        <begin position="103"/>
        <end position="123"/>
    </location>
</feature>
<dbReference type="InterPro" id="IPR044665">
    <property type="entry name" value="E_coli_cyclophilin_A-like"/>
</dbReference>
<evidence type="ECO:0000313" key="8">
    <source>
        <dbReference type="Proteomes" id="UP000076131"/>
    </source>
</evidence>
<dbReference type="RefSeq" id="WP_008435355.1">
    <property type="nucleotide sequence ID" value="NZ_LVJS01000049.1"/>
</dbReference>
<proteinExistence type="predicted"/>
<dbReference type="EC" id="5.2.1.8" evidence="1"/>
<dbReference type="PANTHER" id="PTHR43246">
    <property type="entry name" value="PEPTIDYL-PROLYL CIS-TRANS ISOMERASE CYP38, CHLOROPLASTIC"/>
    <property type="match status" value="1"/>
</dbReference>
<dbReference type="STRING" id="416169.RHOFW104T7_15265"/>
<feature type="domain" description="PPIase cyclophilin-type" evidence="6">
    <location>
        <begin position="58"/>
        <end position="251"/>
    </location>
</feature>
<sequence>MLRRHLVTALALAGSLLVLPAAAEQDKPTPTPKEILARSAPAEWRTPDPQNLLLMQLPSGRVLIELAPDFTPLHAANIRTLVRQHYFDGLAIVRVQDNFVTQWGDPNDDDNGDKSKLRSLGQASKTLSPEFTRAIDAKLPWTPLPDGDVYAPEVGFSEGFPVARDPASGQQWLAHCYGMVGVARDVAPKTGSGSSLYAVIGQAPRRLDRNLAVAGRVLEGMPLLSGLPRGPEPMGFYAKPEQRVTIESVRLAADLPAAQRPAIEVLRTDSASFAALVEARRNGRNAFYTRPAGKVDLCSIEVPVREAKSAH</sequence>
<feature type="chain" id="PRO_5007599855" description="peptidylprolyl isomerase" evidence="5">
    <location>
        <begin position="24"/>
        <end position="311"/>
    </location>
</feature>
<name>A0A154QGB5_9GAMM</name>
<reference evidence="7 8" key="1">
    <citation type="journal article" date="2016" name="MBio">
        <title>Lateral Gene Transfer in a Heavy Metal-Contaminated-Groundwater Microbial Community.</title>
        <authorList>
            <person name="Hemme C.L."/>
            <person name="Green S.J."/>
            <person name="Rishishwar L."/>
            <person name="Prakash O."/>
            <person name="Pettenato A."/>
            <person name="Chakraborty R."/>
            <person name="Deutschbauer A.M."/>
            <person name="Van Nostrand J.D."/>
            <person name="Wu L."/>
            <person name="He Z."/>
            <person name="Jordan I.K."/>
            <person name="Hazen T.C."/>
            <person name="Arkin A.P."/>
            <person name="Kostka J.E."/>
            <person name="Zhou J."/>
        </authorList>
    </citation>
    <scope>NUCLEOTIDE SEQUENCE [LARGE SCALE GENOMIC DNA]</scope>
    <source>
        <strain evidence="7 8">FW104-T7</strain>
    </source>
</reference>
<dbReference type="Pfam" id="PF00160">
    <property type="entry name" value="Pro_isomerase"/>
    <property type="match status" value="1"/>
</dbReference>
<evidence type="ECO:0000256" key="2">
    <source>
        <dbReference type="ARBA" id="ARBA00023110"/>
    </source>
</evidence>
<keyword evidence="2" id="KW-0697">Rotamase</keyword>
<keyword evidence="8" id="KW-1185">Reference proteome</keyword>
<dbReference type="PROSITE" id="PS50072">
    <property type="entry name" value="CSA_PPIASE_2"/>
    <property type="match status" value="1"/>
</dbReference>
<dbReference type="InterPro" id="IPR002130">
    <property type="entry name" value="Cyclophilin-type_PPIase_dom"/>
</dbReference>
<evidence type="ECO:0000256" key="1">
    <source>
        <dbReference type="ARBA" id="ARBA00013194"/>
    </source>
</evidence>
<dbReference type="GO" id="GO:0003755">
    <property type="term" value="F:peptidyl-prolyl cis-trans isomerase activity"/>
    <property type="evidence" value="ECO:0007669"/>
    <property type="project" value="UniProtKB-KW"/>
</dbReference>
<feature type="signal peptide" evidence="5">
    <location>
        <begin position="1"/>
        <end position="23"/>
    </location>
</feature>
<protein>
    <recommendedName>
        <fullName evidence="1">peptidylprolyl isomerase</fullName>
        <ecNumber evidence="1">5.2.1.8</ecNumber>
    </recommendedName>
</protein>
<evidence type="ECO:0000256" key="5">
    <source>
        <dbReference type="SAM" id="SignalP"/>
    </source>
</evidence>
<keyword evidence="3 7" id="KW-0413">Isomerase</keyword>
<organism evidence="7 8">
    <name type="scientific">Rhodanobacter thiooxydans</name>
    <dbReference type="NCBI Taxonomy" id="416169"/>
    <lineage>
        <taxon>Bacteria</taxon>
        <taxon>Pseudomonadati</taxon>
        <taxon>Pseudomonadota</taxon>
        <taxon>Gammaproteobacteria</taxon>
        <taxon>Lysobacterales</taxon>
        <taxon>Rhodanobacteraceae</taxon>
        <taxon>Rhodanobacter</taxon>
    </lineage>
</organism>
<dbReference type="Gene3D" id="2.40.100.10">
    <property type="entry name" value="Cyclophilin-like"/>
    <property type="match status" value="1"/>
</dbReference>
<dbReference type="eggNOG" id="COG0652">
    <property type="taxonomic scope" value="Bacteria"/>
</dbReference>
<gene>
    <name evidence="7" type="ORF">RHOFW104T7_15265</name>
</gene>
<accession>A0A154QGB5</accession>
<dbReference type="Proteomes" id="UP000076131">
    <property type="component" value="Unassembled WGS sequence"/>
</dbReference>
<keyword evidence="5" id="KW-0732">Signal</keyword>
<evidence type="ECO:0000256" key="4">
    <source>
        <dbReference type="SAM" id="MobiDB-lite"/>
    </source>
</evidence>
<dbReference type="AlphaFoldDB" id="A0A154QGB5"/>
<dbReference type="SUPFAM" id="SSF50891">
    <property type="entry name" value="Cyclophilin-like"/>
    <property type="match status" value="1"/>
</dbReference>
<evidence type="ECO:0000313" key="7">
    <source>
        <dbReference type="EMBL" id="KZC23226.1"/>
    </source>
</evidence>